<dbReference type="InterPro" id="IPR003673">
    <property type="entry name" value="CoA-Trfase_fam_III"/>
</dbReference>
<name>A0A6L8W284_9PROT</name>
<evidence type="ECO:0000256" key="1">
    <source>
        <dbReference type="ARBA" id="ARBA00022679"/>
    </source>
</evidence>
<dbReference type="EMBL" id="WTUW01000001">
    <property type="protein sequence ID" value="MZR29135.1"/>
    <property type="molecule type" value="Genomic_DNA"/>
</dbReference>
<keyword evidence="3" id="KW-1185">Reference proteome</keyword>
<dbReference type="PANTHER" id="PTHR48228">
    <property type="entry name" value="SUCCINYL-COA--D-CITRAMALATE COA-TRANSFERASE"/>
    <property type="match status" value="1"/>
</dbReference>
<dbReference type="Pfam" id="PF02515">
    <property type="entry name" value="CoA_transf_3"/>
    <property type="match status" value="1"/>
</dbReference>
<dbReference type="InterPro" id="IPR023606">
    <property type="entry name" value="CoA-Trfase_III_dom_1_sf"/>
</dbReference>
<dbReference type="PANTHER" id="PTHR48228:SF6">
    <property type="entry name" value="L-CARNITINE COA-TRANSFERASE"/>
    <property type="match status" value="1"/>
</dbReference>
<dbReference type="InterPro" id="IPR044855">
    <property type="entry name" value="CoA-Trfase_III_dom3_sf"/>
</dbReference>
<dbReference type="Gene3D" id="3.40.50.10540">
    <property type="entry name" value="Crotonobetainyl-coa:carnitine coa-transferase, domain 1"/>
    <property type="match status" value="1"/>
</dbReference>
<accession>A0A6L8W284</accession>
<sequence length="396" mass="43522">MSNILSGIRVLDFGRYIAGPYCATVLSDFGAEVIRIEKLAGSEDRYVTPLTEEQTGDGGLFMQMGQNKKGITLNPMKPEGREVVKRLVKTADVVVANLPIETLEAMGLDYESLKAIKEDIILTHGSAFGDEGPYKNRVGFDGLGQAMSGAMYMSGSEGEPRKLYGPYVDFTTALMGAIGTMAALRHRDMTGEGQVINTSLFGSSLLITSVTLMEQAMLQLNRVGTANRAQGAGPGDTFKTKDGWVLVQSLGWPLFERWTKLIGEDHWLSDPRFKTDQSRGDNNEIISERMAKWCAERTTKEAIAAMDEVRLPCGPVMSPQEVLNDPHLAAMGLLTEVEYPGFDKKIPVTELPIKMSKTDTKLKRRAPTLGEHTDEIMESLGYSTEEIADLRSKRAI</sequence>
<dbReference type="Proteomes" id="UP000476030">
    <property type="component" value="Unassembled WGS sequence"/>
</dbReference>
<organism evidence="2 3">
    <name type="scientific">Sneathiella litorea</name>
    <dbReference type="NCBI Taxonomy" id="2606216"/>
    <lineage>
        <taxon>Bacteria</taxon>
        <taxon>Pseudomonadati</taxon>
        <taxon>Pseudomonadota</taxon>
        <taxon>Alphaproteobacteria</taxon>
        <taxon>Sneathiellales</taxon>
        <taxon>Sneathiellaceae</taxon>
        <taxon>Sneathiella</taxon>
    </lineage>
</organism>
<evidence type="ECO:0000313" key="2">
    <source>
        <dbReference type="EMBL" id="MZR29135.1"/>
    </source>
</evidence>
<dbReference type="GO" id="GO:0016740">
    <property type="term" value="F:transferase activity"/>
    <property type="evidence" value="ECO:0007669"/>
    <property type="project" value="UniProtKB-KW"/>
</dbReference>
<keyword evidence="1 2" id="KW-0808">Transferase</keyword>
<evidence type="ECO:0000313" key="3">
    <source>
        <dbReference type="Proteomes" id="UP000476030"/>
    </source>
</evidence>
<reference evidence="2 3" key="1">
    <citation type="submission" date="2019-12" db="EMBL/GenBank/DDBJ databases">
        <title>Snethiella sp. nov. sp. isolated from sea sand.</title>
        <authorList>
            <person name="Kim J."/>
            <person name="Jeong S.E."/>
            <person name="Jung H.S."/>
            <person name="Jeon C.O."/>
        </authorList>
    </citation>
    <scope>NUCLEOTIDE SEQUENCE [LARGE SCALE GENOMIC DNA]</scope>
    <source>
        <strain evidence="2 3">DP05</strain>
    </source>
</reference>
<protein>
    <submittedName>
        <fullName evidence="2">CoA transferase</fullName>
    </submittedName>
</protein>
<dbReference type="RefSeq" id="WP_161313627.1">
    <property type="nucleotide sequence ID" value="NZ_WTUW01000001.1"/>
</dbReference>
<dbReference type="Gene3D" id="3.30.1540.10">
    <property type="entry name" value="formyl-coa transferase, domain 3"/>
    <property type="match status" value="1"/>
</dbReference>
<comment type="caution">
    <text evidence="2">The sequence shown here is derived from an EMBL/GenBank/DDBJ whole genome shotgun (WGS) entry which is preliminary data.</text>
</comment>
<dbReference type="InterPro" id="IPR050509">
    <property type="entry name" value="CoA-transferase_III"/>
</dbReference>
<gene>
    <name evidence="2" type="ORF">GQE98_00660</name>
</gene>
<dbReference type="SUPFAM" id="SSF89796">
    <property type="entry name" value="CoA-transferase family III (CaiB/BaiF)"/>
    <property type="match status" value="1"/>
</dbReference>
<proteinExistence type="predicted"/>
<dbReference type="AlphaFoldDB" id="A0A6L8W284"/>